<comment type="caution">
    <text evidence="1">The sequence shown here is derived from an EMBL/GenBank/DDBJ whole genome shotgun (WGS) entry which is preliminary data.</text>
</comment>
<organism evidence="1 2">
    <name type="scientific">Euroglyphus maynei</name>
    <name type="common">Mayne's house dust mite</name>
    <dbReference type="NCBI Taxonomy" id="6958"/>
    <lineage>
        <taxon>Eukaryota</taxon>
        <taxon>Metazoa</taxon>
        <taxon>Ecdysozoa</taxon>
        <taxon>Arthropoda</taxon>
        <taxon>Chelicerata</taxon>
        <taxon>Arachnida</taxon>
        <taxon>Acari</taxon>
        <taxon>Acariformes</taxon>
        <taxon>Sarcoptiformes</taxon>
        <taxon>Astigmata</taxon>
        <taxon>Psoroptidia</taxon>
        <taxon>Analgoidea</taxon>
        <taxon>Pyroglyphidae</taxon>
        <taxon>Pyroglyphinae</taxon>
        <taxon>Euroglyphus</taxon>
    </lineage>
</organism>
<dbReference type="Proteomes" id="UP000194236">
    <property type="component" value="Unassembled WGS sequence"/>
</dbReference>
<evidence type="ECO:0000313" key="1">
    <source>
        <dbReference type="EMBL" id="OTF72355.1"/>
    </source>
</evidence>
<reference evidence="1 2" key="1">
    <citation type="submission" date="2017-03" db="EMBL/GenBank/DDBJ databases">
        <title>Genome Survey of Euroglyphus maynei.</title>
        <authorList>
            <person name="Arlian L.G."/>
            <person name="Morgan M.S."/>
            <person name="Rider S.D."/>
        </authorList>
    </citation>
    <scope>NUCLEOTIDE SEQUENCE [LARGE SCALE GENOMIC DNA]</scope>
    <source>
        <strain evidence="1">Arlian Lab</strain>
        <tissue evidence="1">Whole body</tissue>
    </source>
</reference>
<keyword evidence="2" id="KW-1185">Reference proteome</keyword>
<protein>
    <submittedName>
        <fullName evidence="1">Uncharacterized protein</fullName>
    </submittedName>
</protein>
<evidence type="ECO:0000313" key="2">
    <source>
        <dbReference type="Proteomes" id="UP000194236"/>
    </source>
</evidence>
<gene>
    <name evidence="1" type="ORF">BLA29_006946</name>
</gene>
<sequence>MFITGTANLLIPYDISLKCGYNLCFKQKKFVQQWIRCCLTIIEFMHVNKIMKKIFFKFHVNEKI</sequence>
<proteinExistence type="predicted"/>
<dbReference type="AlphaFoldDB" id="A0A1Y3AZ11"/>
<accession>A0A1Y3AZ11</accession>
<dbReference type="EMBL" id="MUJZ01056588">
    <property type="protein sequence ID" value="OTF72355.1"/>
    <property type="molecule type" value="Genomic_DNA"/>
</dbReference>
<name>A0A1Y3AZ11_EURMA</name>